<reference evidence="3 4" key="1">
    <citation type="submission" date="2014-04" db="EMBL/GenBank/DDBJ databases">
        <title>Draft Genome Sequence of Synergistes jonesii.</title>
        <authorList>
            <person name="Coil D.A."/>
            <person name="Eisen J.A."/>
            <person name="Holland-Moritz H.E."/>
        </authorList>
    </citation>
    <scope>NUCLEOTIDE SEQUENCE [LARGE SCALE GENOMIC DNA]</scope>
    <source>
        <strain evidence="3 4">78-1</strain>
    </source>
</reference>
<dbReference type="InterPro" id="IPR002869">
    <property type="entry name" value="Pyrv_flavodox_OxRed_cen"/>
</dbReference>
<protein>
    <recommendedName>
        <fullName evidence="2">Pyruvate/ketoisovalerate oxidoreductase catalytic domain-containing protein</fullName>
    </recommendedName>
</protein>
<dbReference type="GO" id="GO:0016903">
    <property type="term" value="F:oxidoreductase activity, acting on the aldehyde or oxo group of donors"/>
    <property type="evidence" value="ECO:0007669"/>
    <property type="project" value="InterPro"/>
</dbReference>
<feature type="domain" description="Pyruvate/ketoisovalerate oxidoreductase catalytic" evidence="2">
    <location>
        <begin position="11"/>
        <end position="190"/>
    </location>
</feature>
<keyword evidence="1" id="KW-0560">Oxidoreductase</keyword>
<comment type="caution">
    <text evidence="3">The sequence shown here is derived from an EMBL/GenBank/DDBJ whole genome shotgun (WGS) entry which is preliminary data.</text>
</comment>
<dbReference type="GeneID" id="90982414"/>
<evidence type="ECO:0000313" key="3">
    <source>
        <dbReference type="EMBL" id="KEJ93524.1"/>
    </source>
</evidence>
<dbReference type="Pfam" id="PF01558">
    <property type="entry name" value="POR"/>
    <property type="match status" value="1"/>
</dbReference>
<accession>A0A073IUU2</accession>
<evidence type="ECO:0000259" key="2">
    <source>
        <dbReference type="Pfam" id="PF01558"/>
    </source>
</evidence>
<sequence length="197" mass="20430">MASSIVIAGVGGQGTLLASKILAAAAGEKGLFVRTSETIGMAQRGGSVSSHLRIDAKELSPIIPMHHADALLAFEPAEAVRMLPKLKPGAKCVVDTDKVVPTNVALGRGVYLAEEYIALLKEKCPAALFIKGAPLALSAGDIRTLNIVILGAAAGAGALPFTPREIRAAMAECVKPKLLAMNEKAFELGLKAPGVRW</sequence>
<dbReference type="InterPro" id="IPR019752">
    <property type="entry name" value="Pyrv/ketoisovalerate_OxRed_cat"/>
</dbReference>
<name>A0A073IUU2_9BACT</name>
<keyword evidence="4" id="KW-1185">Reference proteome</keyword>
<dbReference type="RefSeq" id="WP_037974006.1">
    <property type="nucleotide sequence ID" value="NZ_JAWRIX010000028.1"/>
</dbReference>
<dbReference type="EMBL" id="JMKI01000002">
    <property type="protein sequence ID" value="KEJ93524.1"/>
    <property type="molecule type" value="Genomic_DNA"/>
</dbReference>
<dbReference type="AlphaFoldDB" id="A0A073IUU2"/>
<organism evidence="3 4">
    <name type="scientific">Synergistes jonesii</name>
    <dbReference type="NCBI Taxonomy" id="2754"/>
    <lineage>
        <taxon>Bacteria</taxon>
        <taxon>Thermotogati</taxon>
        <taxon>Synergistota</taxon>
        <taxon>Synergistia</taxon>
        <taxon>Synergistales</taxon>
        <taxon>Synergistaceae</taxon>
        <taxon>Synergistes</taxon>
    </lineage>
</organism>
<dbReference type="SUPFAM" id="SSF53323">
    <property type="entry name" value="Pyruvate-ferredoxin oxidoreductase, PFOR, domain III"/>
    <property type="match status" value="1"/>
</dbReference>
<dbReference type="eggNOG" id="COG1014">
    <property type="taxonomic scope" value="Bacteria"/>
</dbReference>
<dbReference type="InterPro" id="IPR052198">
    <property type="entry name" value="IorB_Oxidoreductase"/>
</dbReference>
<gene>
    <name evidence="3" type="ORF">EH55_01765</name>
</gene>
<evidence type="ECO:0000256" key="1">
    <source>
        <dbReference type="ARBA" id="ARBA00023002"/>
    </source>
</evidence>
<dbReference type="PANTHER" id="PTHR43854:SF1">
    <property type="entry name" value="INDOLEPYRUVATE OXIDOREDUCTASE SUBUNIT IORB"/>
    <property type="match status" value="1"/>
</dbReference>
<dbReference type="PANTHER" id="PTHR43854">
    <property type="entry name" value="INDOLEPYRUVATE OXIDOREDUCTASE SUBUNIT IORB"/>
    <property type="match status" value="1"/>
</dbReference>
<dbReference type="Proteomes" id="UP000027665">
    <property type="component" value="Unassembled WGS sequence"/>
</dbReference>
<evidence type="ECO:0000313" key="4">
    <source>
        <dbReference type="Proteomes" id="UP000027665"/>
    </source>
</evidence>
<proteinExistence type="predicted"/>
<dbReference type="PATRIC" id="fig|2754.20.peg.312"/>
<dbReference type="STRING" id="2754.EH55_01765"/>
<dbReference type="Gene3D" id="3.40.920.10">
    <property type="entry name" value="Pyruvate-ferredoxin oxidoreductase, PFOR, domain III"/>
    <property type="match status" value="1"/>
</dbReference>
<dbReference type="OrthoDB" id="9789125at2"/>